<dbReference type="EC" id="1.1.1.41" evidence="4"/>
<dbReference type="InterPro" id="IPR024084">
    <property type="entry name" value="IsoPropMal-DH-like_dom"/>
</dbReference>
<evidence type="ECO:0000313" key="5">
    <source>
        <dbReference type="Proteomes" id="UP000243820"/>
    </source>
</evidence>
<evidence type="ECO:0000256" key="1">
    <source>
        <dbReference type="ARBA" id="ARBA00007769"/>
    </source>
</evidence>
<evidence type="ECO:0000313" key="4">
    <source>
        <dbReference type="EMBL" id="PAV10281.1"/>
    </source>
</evidence>
<dbReference type="GO" id="GO:0051287">
    <property type="term" value="F:NAD binding"/>
    <property type="evidence" value="ECO:0007669"/>
    <property type="project" value="InterPro"/>
</dbReference>
<organism evidence="4 5">
    <name type="scientific">Methanocorpusculum parvum</name>
    <dbReference type="NCBI Taxonomy" id="2193"/>
    <lineage>
        <taxon>Archaea</taxon>
        <taxon>Methanobacteriati</taxon>
        <taxon>Methanobacteriota</taxon>
        <taxon>Stenosarchaea group</taxon>
        <taxon>Methanomicrobia</taxon>
        <taxon>Methanomicrobiales</taxon>
        <taxon>Methanocorpusculaceae</taxon>
        <taxon>Methanocorpusculum</taxon>
    </lineage>
</organism>
<reference evidence="4 5" key="1">
    <citation type="journal article" date="2017" name="BMC Genomics">
        <title>Genomic analysis of methanogenic archaea reveals a shift towards energy conservation.</title>
        <authorList>
            <person name="Gilmore S.P."/>
            <person name="Henske J.K."/>
            <person name="Sexton J.A."/>
            <person name="Solomon K.V."/>
            <person name="Seppala S."/>
            <person name="Yoo J.I."/>
            <person name="Huyett L.M."/>
            <person name="Pressman A."/>
            <person name="Cogan J.Z."/>
            <person name="Kivenson V."/>
            <person name="Peng X."/>
            <person name="Tan Y."/>
            <person name="Valentine D.L."/>
            <person name="O'Malley M.A."/>
        </authorList>
    </citation>
    <scope>NUCLEOTIDE SEQUENCE [LARGE SCALE GENOMIC DNA]</scope>
    <source>
        <strain evidence="4 5">XII</strain>
    </source>
</reference>
<dbReference type="Pfam" id="PF00180">
    <property type="entry name" value="Iso_dh"/>
    <property type="match status" value="1"/>
</dbReference>
<dbReference type="EMBL" id="LMVO01000001">
    <property type="protein sequence ID" value="PAV10281.1"/>
    <property type="molecule type" value="Genomic_DNA"/>
</dbReference>
<dbReference type="GO" id="GO:0006099">
    <property type="term" value="P:tricarboxylic acid cycle"/>
    <property type="evidence" value="ECO:0007669"/>
    <property type="project" value="TreeGrafter"/>
</dbReference>
<proteinExistence type="inferred from homology"/>
<dbReference type="GO" id="GO:0000287">
    <property type="term" value="F:magnesium ion binding"/>
    <property type="evidence" value="ECO:0007669"/>
    <property type="project" value="InterPro"/>
</dbReference>
<sequence>MSHRIAVVEGDGIGPEVIPEARKILEHFLTDADFFEVELGLAKWEKTGSACSPDDIRELKGADAIIFGAVTTPPDPDYRSVLLQIRHELDLYANLRPIRSLQSSGDGSSVDMMIVRENTEGLYSGIEEIGTERSTTLRVVTKAGSRRIAEKACSLVLERDRNHPLVIGYKGNVLKSDLLFRDTCQETAEAYGIKTQAVFIDALCLDVLQHPNKYDVIVTTNMFGDILSDVCGYLTGGLGMLPSANIGEKYAFFEPVHGSAPDIAGKGIANPVAAIRSAAMMLEYFGMKDEACLVEESISSLISRGISTPDLGGMASTSEFGSRLVDAVSKKE</sequence>
<feature type="domain" description="Isopropylmalate dehydrogenase-like" evidence="3">
    <location>
        <begin position="4"/>
        <end position="324"/>
    </location>
</feature>
<dbReference type="RefSeq" id="WP_095641689.1">
    <property type="nucleotide sequence ID" value="NZ_LMVO01000001.1"/>
</dbReference>
<comment type="similarity">
    <text evidence="1">Belongs to the isocitrate and isopropylmalate dehydrogenases family.</text>
</comment>
<dbReference type="InterPro" id="IPR019818">
    <property type="entry name" value="IsoCit/isopropylmalate_DH_CS"/>
</dbReference>
<keyword evidence="2 4" id="KW-0560">Oxidoreductase</keyword>
<name>A0AAX0QA34_9EURY</name>
<evidence type="ECO:0000256" key="2">
    <source>
        <dbReference type="ARBA" id="ARBA00023002"/>
    </source>
</evidence>
<gene>
    <name evidence="4" type="ORF">ASJ83_07460</name>
</gene>
<dbReference type="Gene3D" id="3.40.718.10">
    <property type="entry name" value="Isopropylmalate Dehydrogenase"/>
    <property type="match status" value="1"/>
</dbReference>
<dbReference type="SMART" id="SM01329">
    <property type="entry name" value="Iso_dh"/>
    <property type="match status" value="1"/>
</dbReference>
<dbReference type="PANTHER" id="PTHR11835">
    <property type="entry name" value="DECARBOXYLATING DEHYDROGENASES-ISOCITRATE, ISOPROPYLMALATE, TARTRATE"/>
    <property type="match status" value="1"/>
</dbReference>
<dbReference type="GO" id="GO:0004449">
    <property type="term" value="F:isocitrate dehydrogenase (NAD+) activity"/>
    <property type="evidence" value="ECO:0007669"/>
    <property type="project" value="UniProtKB-EC"/>
</dbReference>
<protein>
    <submittedName>
        <fullName evidence="4">Isocitrate dehydrogenase</fullName>
        <ecNumber evidence="4">1.1.1.41</ecNumber>
    </submittedName>
</protein>
<keyword evidence="5" id="KW-1185">Reference proteome</keyword>
<dbReference type="PANTHER" id="PTHR11835:SF34">
    <property type="entry name" value="ISOCITRATE DEHYDROGENASE [NAD] SUBUNIT ALPHA, MITOCHONDRIAL"/>
    <property type="match status" value="1"/>
</dbReference>
<dbReference type="AlphaFoldDB" id="A0AAX0QA34"/>
<dbReference type="PROSITE" id="PS00470">
    <property type="entry name" value="IDH_IMDH"/>
    <property type="match status" value="1"/>
</dbReference>
<accession>A0AAX0QA34</accession>
<dbReference type="GO" id="GO:0006102">
    <property type="term" value="P:isocitrate metabolic process"/>
    <property type="evidence" value="ECO:0007669"/>
    <property type="project" value="TreeGrafter"/>
</dbReference>
<comment type="caution">
    <text evidence="4">The sequence shown here is derived from an EMBL/GenBank/DDBJ whole genome shotgun (WGS) entry which is preliminary data.</text>
</comment>
<evidence type="ECO:0000259" key="3">
    <source>
        <dbReference type="SMART" id="SM01329"/>
    </source>
</evidence>
<dbReference type="SUPFAM" id="SSF53659">
    <property type="entry name" value="Isocitrate/Isopropylmalate dehydrogenase-like"/>
    <property type="match status" value="1"/>
</dbReference>
<dbReference type="Proteomes" id="UP000243820">
    <property type="component" value="Unassembled WGS sequence"/>
</dbReference>